<dbReference type="GeneID" id="113468821"/>
<dbReference type="Proteomes" id="UP000079169">
    <property type="component" value="Unplaced"/>
</dbReference>
<evidence type="ECO:0000313" key="2">
    <source>
        <dbReference type="Proteomes" id="UP000079169"/>
    </source>
</evidence>
<dbReference type="Pfam" id="PF24493">
    <property type="entry name" value="INTS4_8HBD"/>
    <property type="match status" value="1"/>
</dbReference>
<dbReference type="InterPro" id="IPR056235">
    <property type="entry name" value="INTS4_8HBD"/>
</dbReference>
<dbReference type="STRING" id="121845.A0A3Q0J052"/>
<reference evidence="3" key="1">
    <citation type="submission" date="2025-08" db="UniProtKB">
        <authorList>
            <consortium name="RefSeq"/>
        </authorList>
    </citation>
    <scope>IDENTIFICATION</scope>
</reference>
<dbReference type="RefSeq" id="XP_026681839.1">
    <property type="nucleotide sequence ID" value="XM_026826038.1"/>
</dbReference>
<organism evidence="2 3">
    <name type="scientific">Diaphorina citri</name>
    <name type="common">Asian citrus psyllid</name>
    <dbReference type="NCBI Taxonomy" id="121845"/>
    <lineage>
        <taxon>Eukaryota</taxon>
        <taxon>Metazoa</taxon>
        <taxon>Ecdysozoa</taxon>
        <taxon>Arthropoda</taxon>
        <taxon>Hexapoda</taxon>
        <taxon>Insecta</taxon>
        <taxon>Pterygota</taxon>
        <taxon>Neoptera</taxon>
        <taxon>Paraneoptera</taxon>
        <taxon>Hemiptera</taxon>
        <taxon>Sternorrhyncha</taxon>
        <taxon>Psylloidea</taxon>
        <taxon>Psyllidae</taxon>
        <taxon>Diaphorininae</taxon>
        <taxon>Diaphorina</taxon>
    </lineage>
</organism>
<gene>
    <name evidence="3" type="primary">LOC113468821</name>
</gene>
<feature type="domain" description="INTS4 8 helical bundle" evidence="1">
    <location>
        <begin position="10"/>
        <end position="131"/>
    </location>
</feature>
<evidence type="ECO:0000313" key="3">
    <source>
        <dbReference type="RefSeq" id="XP_026681839.1"/>
    </source>
</evidence>
<evidence type="ECO:0000259" key="1">
    <source>
        <dbReference type="Pfam" id="PF24493"/>
    </source>
</evidence>
<dbReference type="AlphaFoldDB" id="A0A3Q0J052"/>
<dbReference type="KEGG" id="dci:113468821"/>
<proteinExistence type="predicted"/>
<accession>A0A3Q0J052</accession>
<keyword evidence="2" id="KW-1185">Reference proteome</keyword>
<dbReference type="PaxDb" id="121845-A0A3Q0J052"/>
<protein>
    <submittedName>
        <fullName evidence="3">Uncharacterized protein LOC113468821</fullName>
    </submittedName>
</protein>
<sequence>MQSVPTSTCDFLRSMLKGIEEAPNTRVRVYLLQCAEEDLNRLSKIDSQVSGCAQLITLYINSVLLFHKIIEYKLWYSSSSPSLIKQNIVQLLQNTLKLEYLFVGLTDVDLALIKQFKVKTLALQLVYVVRAIVCR</sequence>
<name>A0A3Q0J052_DIACI</name>